<name>A0A2J8WX39_PONAB</name>
<organism evidence="2">
    <name type="scientific">Pongo abelii</name>
    <name type="common">Sumatran orangutan</name>
    <name type="synonym">Pongo pygmaeus abelii</name>
    <dbReference type="NCBI Taxonomy" id="9601"/>
    <lineage>
        <taxon>Eukaryota</taxon>
        <taxon>Metazoa</taxon>
        <taxon>Chordata</taxon>
        <taxon>Craniata</taxon>
        <taxon>Vertebrata</taxon>
        <taxon>Euteleostomi</taxon>
        <taxon>Mammalia</taxon>
        <taxon>Eutheria</taxon>
        <taxon>Euarchontoglires</taxon>
        <taxon>Primates</taxon>
        <taxon>Haplorrhini</taxon>
        <taxon>Catarrhini</taxon>
        <taxon>Hominidae</taxon>
        <taxon>Pongo</taxon>
    </lineage>
</organism>
<feature type="disulfide bond" evidence="1">
    <location>
        <begin position="22"/>
        <end position="36"/>
    </location>
</feature>
<dbReference type="Pfam" id="PF05060">
    <property type="entry name" value="MGAT2"/>
    <property type="match status" value="1"/>
</dbReference>
<comment type="caution">
    <text evidence="2">The sequence shown here is derived from an EMBL/GenBank/DDBJ whole genome shotgun (WGS) entry which is preliminary data.</text>
</comment>
<dbReference type="InterPro" id="IPR007754">
    <property type="entry name" value="GlcNAc_II"/>
</dbReference>
<accession>A0A2J8WX39</accession>
<proteinExistence type="predicted"/>
<keyword evidence="1" id="KW-1015">Disulfide bond</keyword>
<dbReference type="EMBL" id="NDHI03003376">
    <property type="protein sequence ID" value="PNJ74318.1"/>
    <property type="molecule type" value="Genomic_DNA"/>
</dbReference>
<dbReference type="GO" id="GO:0009312">
    <property type="term" value="P:oligosaccharide biosynthetic process"/>
    <property type="evidence" value="ECO:0007669"/>
    <property type="project" value="InterPro"/>
</dbReference>
<dbReference type="UniPathway" id="UPA00378"/>
<dbReference type="AlphaFoldDB" id="A0A2J8WX39"/>
<evidence type="ECO:0000313" key="2">
    <source>
        <dbReference type="EMBL" id="PNJ74318.1"/>
    </source>
</evidence>
<sequence length="75" mass="8716">MFSPFSICWYPSEFPHNNPRHCLRYLKKNAALKMGCLIPRIPTHLATSNDFGIVICILYAKGSKYFRGRLVFDFC</sequence>
<protein>
    <submittedName>
        <fullName evidence="2">MGAT2 isoform 1</fullName>
    </submittedName>
</protein>
<gene>
    <name evidence="2" type="ORF">CR201_G0006930</name>
</gene>
<dbReference type="GO" id="GO:0005795">
    <property type="term" value="C:Golgi stack"/>
    <property type="evidence" value="ECO:0007669"/>
    <property type="project" value="InterPro"/>
</dbReference>
<dbReference type="GO" id="GO:0016020">
    <property type="term" value="C:membrane"/>
    <property type="evidence" value="ECO:0007669"/>
    <property type="project" value="InterPro"/>
</dbReference>
<reference evidence="2" key="1">
    <citation type="submission" date="2017-12" db="EMBL/GenBank/DDBJ databases">
        <title>High-resolution comparative analysis of great ape genomes.</title>
        <authorList>
            <person name="Pollen A."/>
            <person name="Hastie A."/>
            <person name="Hormozdiari F."/>
            <person name="Dougherty M."/>
            <person name="Liu R."/>
            <person name="Chaisson M."/>
            <person name="Hoppe E."/>
            <person name="Hill C."/>
            <person name="Pang A."/>
            <person name="Hillier L."/>
            <person name="Baker C."/>
            <person name="Armstrong J."/>
            <person name="Shendure J."/>
            <person name="Paten B."/>
            <person name="Wilson R."/>
            <person name="Chao H."/>
            <person name="Schneider V."/>
            <person name="Ventura M."/>
            <person name="Kronenberg Z."/>
            <person name="Murali S."/>
            <person name="Gordon D."/>
            <person name="Cantsilieris S."/>
            <person name="Munson K."/>
            <person name="Nelson B."/>
            <person name="Raja A."/>
            <person name="Underwood J."/>
            <person name="Diekhans M."/>
            <person name="Fiddes I."/>
            <person name="Haussler D."/>
            <person name="Eichler E."/>
        </authorList>
    </citation>
    <scope>NUCLEOTIDE SEQUENCE [LARGE SCALE GENOMIC DNA]</scope>
    <source>
        <strain evidence="2">Susie</strain>
    </source>
</reference>
<dbReference type="GO" id="GO:0008455">
    <property type="term" value="F:alpha-1,6-mannosylglycoprotein 2-beta-N-acetylglucosaminyltransferase activity"/>
    <property type="evidence" value="ECO:0007669"/>
    <property type="project" value="InterPro"/>
</dbReference>
<evidence type="ECO:0000256" key="1">
    <source>
        <dbReference type="PIRSR" id="PIRSR607754-3"/>
    </source>
</evidence>